<sequence length="189" mass="21429">ETIKIKHGEFSQLTSFGNKRQQGHRSLKLSRISPIKFHSTYMATSVEEKGKIFDSKSEPPTIFDGTTRLYISQLCPYAQRVWIARNYKGLDDIHVIEISLTDKPLWYKEKVYPTGKVPALEHNGKVIGESLDILEYLDLEFGGPKICPVEPENKKIASDLLKHTDTFVKAGFSALSTKDAKPTQIEQNF</sequence>
<dbReference type="FunFam" id="3.40.30.10:FF:000091">
    <property type="entry name" value="Glutathione S-transferase L2, chloroplastic"/>
    <property type="match status" value="1"/>
</dbReference>
<protein>
    <recommendedName>
        <fullName evidence="1">GST N-terminal domain-containing protein</fullName>
    </recommendedName>
</protein>
<dbReference type="Gene3D" id="3.40.30.10">
    <property type="entry name" value="Glutaredoxin"/>
    <property type="match status" value="1"/>
</dbReference>
<dbReference type="PANTHER" id="PTHR44328">
    <property type="entry name" value="GLUTATHIONE S-TRANSFERASE L1"/>
    <property type="match status" value="1"/>
</dbReference>
<dbReference type="PROSITE" id="PS50404">
    <property type="entry name" value="GST_NTER"/>
    <property type="match status" value="1"/>
</dbReference>
<dbReference type="EMBL" id="JAHRHJ020000007">
    <property type="protein sequence ID" value="KAH9308935.1"/>
    <property type="molecule type" value="Genomic_DNA"/>
</dbReference>
<dbReference type="Proteomes" id="UP000824469">
    <property type="component" value="Unassembled WGS sequence"/>
</dbReference>
<feature type="domain" description="GST N-terminal" evidence="1">
    <location>
        <begin position="65"/>
        <end position="145"/>
    </location>
</feature>
<feature type="non-terminal residue" evidence="2">
    <location>
        <position position="189"/>
    </location>
</feature>
<comment type="caution">
    <text evidence="2">The sequence shown here is derived from an EMBL/GenBank/DDBJ whole genome shotgun (WGS) entry which is preliminary data.</text>
</comment>
<dbReference type="SUPFAM" id="SSF52833">
    <property type="entry name" value="Thioredoxin-like"/>
    <property type="match status" value="1"/>
</dbReference>
<dbReference type="AlphaFoldDB" id="A0AA38FRF0"/>
<organism evidence="2 3">
    <name type="scientific">Taxus chinensis</name>
    <name type="common">Chinese yew</name>
    <name type="synonym">Taxus wallichiana var. chinensis</name>
    <dbReference type="NCBI Taxonomy" id="29808"/>
    <lineage>
        <taxon>Eukaryota</taxon>
        <taxon>Viridiplantae</taxon>
        <taxon>Streptophyta</taxon>
        <taxon>Embryophyta</taxon>
        <taxon>Tracheophyta</taxon>
        <taxon>Spermatophyta</taxon>
        <taxon>Pinopsida</taxon>
        <taxon>Pinidae</taxon>
        <taxon>Conifers II</taxon>
        <taxon>Cupressales</taxon>
        <taxon>Taxaceae</taxon>
        <taxon>Taxus</taxon>
    </lineage>
</organism>
<gene>
    <name evidence="2" type="ORF">KI387_036846</name>
</gene>
<dbReference type="Pfam" id="PF13417">
    <property type="entry name" value="GST_N_3"/>
    <property type="match status" value="1"/>
</dbReference>
<dbReference type="GO" id="GO:0004364">
    <property type="term" value="F:glutathione transferase activity"/>
    <property type="evidence" value="ECO:0007669"/>
    <property type="project" value="InterPro"/>
</dbReference>
<name>A0AA38FRF0_TAXCH</name>
<proteinExistence type="predicted"/>
<dbReference type="InterPro" id="IPR004045">
    <property type="entry name" value="Glutathione_S-Trfase_N"/>
</dbReference>
<accession>A0AA38FRF0</accession>
<feature type="non-terminal residue" evidence="2">
    <location>
        <position position="1"/>
    </location>
</feature>
<evidence type="ECO:0000259" key="1">
    <source>
        <dbReference type="PROSITE" id="PS50404"/>
    </source>
</evidence>
<dbReference type="InterPro" id="IPR044629">
    <property type="entry name" value="GSTL1/2/3"/>
</dbReference>
<keyword evidence="3" id="KW-1185">Reference proteome</keyword>
<evidence type="ECO:0000313" key="2">
    <source>
        <dbReference type="EMBL" id="KAH9308935.1"/>
    </source>
</evidence>
<dbReference type="PANTHER" id="PTHR44328:SF16">
    <property type="entry name" value="PROTEIN IN2-1 HOMOLOG B"/>
    <property type="match status" value="1"/>
</dbReference>
<reference evidence="2 3" key="1">
    <citation type="journal article" date="2021" name="Nat. Plants">
        <title>The Taxus genome provides insights into paclitaxel biosynthesis.</title>
        <authorList>
            <person name="Xiong X."/>
            <person name="Gou J."/>
            <person name="Liao Q."/>
            <person name="Li Y."/>
            <person name="Zhou Q."/>
            <person name="Bi G."/>
            <person name="Li C."/>
            <person name="Du R."/>
            <person name="Wang X."/>
            <person name="Sun T."/>
            <person name="Guo L."/>
            <person name="Liang H."/>
            <person name="Lu P."/>
            <person name="Wu Y."/>
            <person name="Zhang Z."/>
            <person name="Ro D.K."/>
            <person name="Shang Y."/>
            <person name="Huang S."/>
            <person name="Yan J."/>
        </authorList>
    </citation>
    <scope>NUCLEOTIDE SEQUENCE [LARGE SCALE GENOMIC DNA]</scope>
    <source>
        <strain evidence="2">Ta-2019</strain>
    </source>
</reference>
<dbReference type="InterPro" id="IPR036249">
    <property type="entry name" value="Thioredoxin-like_sf"/>
</dbReference>
<evidence type="ECO:0000313" key="3">
    <source>
        <dbReference type="Proteomes" id="UP000824469"/>
    </source>
</evidence>